<organism evidence="1 2">
    <name type="scientific">Bacteroides clarus</name>
    <dbReference type="NCBI Taxonomy" id="626929"/>
    <lineage>
        <taxon>Bacteria</taxon>
        <taxon>Pseudomonadati</taxon>
        <taxon>Bacteroidota</taxon>
        <taxon>Bacteroidia</taxon>
        <taxon>Bacteroidales</taxon>
        <taxon>Bacteroidaceae</taxon>
        <taxon>Bacteroides</taxon>
    </lineage>
</organism>
<accession>A0A1Y3YRM8</accession>
<evidence type="ECO:0000313" key="2">
    <source>
        <dbReference type="Proteomes" id="UP000195386"/>
    </source>
</evidence>
<dbReference type="EMBL" id="NFII01000011">
    <property type="protein sequence ID" value="OUO00475.1"/>
    <property type="molecule type" value="Genomic_DNA"/>
</dbReference>
<sequence>MRKADRIIRDKHTRIPDKYKKIDTTVNGNAESLAEEHKEVERQLFPLRLNKTTVIYVTKDKQNETYAAKARKRMGIAEPKKTFVDPLSEENITKLYKEENIPPRRMAEMLNVSVRTIYLRLAKYGLTKVKCR</sequence>
<name>A0A1Y3YRM8_9BACE</name>
<comment type="caution">
    <text evidence="1">The sequence shown here is derived from an EMBL/GenBank/DDBJ whole genome shotgun (WGS) entry which is preliminary data.</text>
</comment>
<evidence type="ECO:0000313" key="1">
    <source>
        <dbReference type="EMBL" id="OUO00475.1"/>
    </source>
</evidence>
<protein>
    <submittedName>
        <fullName evidence="1">Uncharacterized protein</fullName>
    </submittedName>
</protein>
<dbReference type="RefSeq" id="WP_087426435.1">
    <property type="nucleotide sequence ID" value="NZ_NFII01000011.1"/>
</dbReference>
<dbReference type="Proteomes" id="UP000195386">
    <property type="component" value="Unassembled WGS sequence"/>
</dbReference>
<proteinExistence type="predicted"/>
<dbReference type="AlphaFoldDB" id="A0A1Y3YRM8"/>
<reference evidence="2" key="1">
    <citation type="submission" date="2017-04" db="EMBL/GenBank/DDBJ databases">
        <title>Function of individual gut microbiota members based on whole genome sequencing of pure cultures obtained from chicken caecum.</title>
        <authorList>
            <person name="Medvecky M."/>
            <person name="Cejkova D."/>
            <person name="Polansky O."/>
            <person name="Karasova D."/>
            <person name="Kubasova T."/>
            <person name="Cizek A."/>
            <person name="Rychlik I."/>
        </authorList>
    </citation>
    <scope>NUCLEOTIDE SEQUENCE [LARGE SCALE GENOMIC DNA]</scope>
    <source>
        <strain evidence="2">An43</strain>
    </source>
</reference>
<gene>
    <name evidence="1" type="ORF">B5F97_12120</name>
</gene>